<evidence type="ECO:0008006" key="4">
    <source>
        <dbReference type="Google" id="ProtNLM"/>
    </source>
</evidence>
<evidence type="ECO:0000313" key="2">
    <source>
        <dbReference type="EMBL" id="MBC3938766.1"/>
    </source>
</evidence>
<feature type="chain" id="PRO_5046619032" description="Cyclic lactone autoinducer peptide" evidence="1">
    <location>
        <begin position="24"/>
        <end position="49"/>
    </location>
</feature>
<reference evidence="2 3" key="1">
    <citation type="submission" date="2020-08" db="EMBL/GenBank/DDBJ databases">
        <authorList>
            <person name="Liu C."/>
            <person name="Sun Q."/>
        </authorList>
    </citation>
    <scope>NUCLEOTIDE SEQUENCE [LARGE SCALE GENOMIC DNA]</scope>
    <source>
        <strain evidence="2 3">22A2-44</strain>
    </source>
</reference>
<sequence length="49" mass="5176">MKRLLSGFLAALMLLCAGLPAMAEELPEEKKDEPVCICAVACLEDAPNG</sequence>
<feature type="non-terminal residue" evidence="2">
    <location>
        <position position="49"/>
    </location>
</feature>
<organism evidence="2 3">
    <name type="scientific">Anaerotruncus massiliensis</name>
    <name type="common">ex Togo et al. 2019</name>
    <dbReference type="NCBI Taxonomy" id="1673720"/>
    <lineage>
        <taxon>Bacteria</taxon>
        <taxon>Bacillati</taxon>
        <taxon>Bacillota</taxon>
        <taxon>Clostridia</taxon>
        <taxon>Eubacteriales</taxon>
        <taxon>Oscillospiraceae</taxon>
        <taxon>Anaerotruncus</taxon>
    </lineage>
</organism>
<gene>
    <name evidence="2" type="ORF">H8R05_07585</name>
</gene>
<evidence type="ECO:0000313" key="3">
    <source>
        <dbReference type="Proteomes" id="UP000602181"/>
    </source>
</evidence>
<accession>A0ABR7AEH2</accession>
<comment type="caution">
    <text evidence="2">The sequence shown here is derived from an EMBL/GenBank/DDBJ whole genome shotgun (WGS) entry which is preliminary data.</text>
</comment>
<dbReference type="EMBL" id="JACOIH010000009">
    <property type="protein sequence ID" value="MBC3938766.1"/>
    <property type="molecule type" value="Genomic_DNA"/>
</dbReference>
<protein>
    <recommendedName>
        <fullName evidence="4">Cyclic lactone autoinducer peptide</fullName>
    </recommendedName>
</protein>
<keyword evidence="1" id="KW-0732">Signal</keyword>
<name>A0ABR7AEH2_9FIRM</name>
<evidence type="ECO:0000256" key="1">
    <source>
        <dbReference type="SAM" id="SignalP"/>
    </source>
</evidence>
<proteinExistence type="predicted"/>
<feature type="signal peptide" evidence="1">
    <location>
        <begin position="1"/>
        <end position="23"/>
    </location>
</feature>
<keyword evidence="3" id="KW-1185">Reference proteome</keyword>
<dbReference type="Proteomes" id="UP000602181">
    <property type="component" value="Unassembled WGS sequence"/>
</dbReference>